<feature type="compositionally biased region" description="Basic and acidic residues" evidence="1">
    <location>
        <begin position="24"/>
        <end position="45"/>
    </location>
</feature>
<evidence type="ECO:0000256" key="1">
    <source>
        <dbReference type="SAM" id="MobiDB-lite"/>
    </source>
</evidence>
<dbReference type="Proteomes" id="UP001153076">
    <property type="component" value="Unassembled WGS sequence"/>
</dbReference>
<name>A0A9Q1JRX6_9CARY</name>
<feature type="region of interest" description="Disordered" evidence="1">
    <location>
        <begin position="58"/>
        <end position="77"/>
    </location>
</feature>
<sequence>MEGQYWPPHEVCVGRQEVSSSCVRRAEGGRAKSQDGKTEKVRGDDGIVKVEASKRVLLHSGERGNRSGGGGQRGTLKYMNRVPYENASHRQTGNLEETDSSYEPSSIEEEVDRNASEGCKRDERRKGCSVKRNIGVNKGCRREGRGASRIEGLKAKDRMHSMRGQWYTGSHQSYRTGTQWEGGRHMQRRGEKYKVGFKVKWAREMKMKEKQIGVWENKENQDILAQFKDNSEYLKYLDKEEALAEYEGEGATSDNNHHQHLHGNGVYKCLQEEMIEDEDDSNGFDYGKLYNVGDVEDGCGEDVHEVKDYLMSSLDVEQEDIVEGFRAMCRLLSALAIDIDSKGSYERHERPFLASDDEGESVQLSPSMPLKLNQYVNVCCRVQCLSRLRAL</sequence>
<dbReference type="EMBL" id="JAKOGI010000845">
    <property type="protein sequence ID" value="KAJ8429919.1"/>
    <property type="molecule type" value="Genomic_DNA"/>
</dbReference>
<protein>
    <submittedName>
        <fullName evidence="2">Uncharacterized protein</fullName>
    </submittedName>
</protein>
<feature type="region of interest" description="Disordered" evidence="1">
    <location>
        <begin position="86"/>
        <end position="126"/>
    </location>
</feature>
<organism evidence="2 3">
    <name type="scientific">Carnegiea gigantea</name>
    <dbReference type="NCBI Taxonomy" id="171969"/>
    <lineage>
        <taxon>Eukaryota</taxon>
        <taxon>Viridiplantae</taxon>
        <taxon>Streptophyta</taxon>
        <taxon>Embryophyta</taxon>
        <taxon>Tracheophyta</taxon>
        <taxon>Spermatophyta</taxon>
        <taxon>Magnoliopsida</taxon>
        <taxon>eudicotyledons</taxon>
        <taxon>Gunneridae</taxon>
        <taxon>Pentapetalae</taxon>
        <taxon>Caryophyllales</taxon>
        <taxon>Cactineae</taxon>
        <taxon>Cactaceae</taxon>
        <taxon>Cactoideae</taxon>
        <taxon>Echinocereeae</taxon>
        <taxon>Carnegiea</taxon>
    </lineage>
</organism>
<evidence type="ECO:0000313" key="3">
    <source>
        <dbReference type="Proteomes" id="UP001153076"/>
    </source>
</evidence>
<dbReference type="AlphaFoldDB" id="A0A9Q1JRX6"/>
<comment type="caution">
    <text evidence="2">The sequence shown here is derived from an EMBL/GenBank/DDBJ whole genome shotgun (WGS) entry which is preliminary data.</text>
</comment>
<evidence type="ECO:0000313" key="2">
    <source>
        <dbReference type="EMBL" id="KAJ8429919.1"/>
    </source>
</evidence>
<keyword evidence="3" id="KW-1185">Reference proteome</keyword>
<reference evidence="2" key="1">
    <citation type="submission" date="2022-04" db="EMBL/GenBank/DDBJ databases">
        <title>Carnegiea gigantea Genome sequencing and assembly v2.</title>
        <authorList>
            <person name="Copetti D."/>
            <person name="Sanderson M.J."/>
            <person name="Burquez A."/>
            <person name="Wojciechowski M.F."/>
        </authorList>
    </citation>
    <scope>NUCLEOTIDE SEQUENCE</scope>
    <source>
        <strain evidence="2">SGP5-SGP5p</strain>
        <tissue evidence="2">Aerial part</tissue>
    </source>
</reference>
<feature type="compositionally biased region" description="Acidic residues" evidence="1">
    <location>
        <begin position="96"/>
        <end position="111"/>
    </location>
</feature>
<feature type="region of interest" description="Disordered" evidence="1">
    <location>
        <begin position="18"/>
        <end position="45"/>
    </location>
</feature>
<proteinExistence type="predicted"/>
<accession>A0A9Q1JRX6</accession>
<feature type="compositionally biased region" description="Basic and acidic residues" evidence="1">
    <location>
        <begin position="112"/>
        <end position="126"/>
    </location>
</feature>
<gene>
    <name evidence="2" type="ORF">Cgig2_021754</name>
</gene>